<dbReference type="PIRSF" id="PIRSF016897">
    <property type="entry name" value="GlpP"/>
    <property type="match status" value="1"/>
</dbReference>
<evidence type="ECO:0000313" key="2">
    <source>
        <dbReference type="Proteomes" id="UP000555828"/>
    </source>
</evidence>
<comment type="caution">
    <text evidence="1">The sequence shown here is derived from an EMBL/GenBank/DDBJ whole genome shotgun (WGS) entry which is preliminary data.</text>
</comment>
<dbReference type="SUPFAM" id="SSF110391">
    <property type="entry name" value="GlpP-like"/>
    <property type="match status" value="1"/>
</dbReference>
<dbReference type="InterPro" id="IPR013785">
    <property type="entry name" value="Aldolase_TIM"/>
</dbReference>
<protein>
    <submittedName>
        <fullName evidence="1">Glycerol uptake operon antiterminator</fullName>
    </submittedName>
</protein>
<dbReference type="PANTHER" id="PTHR35787">
    <property type="entry name" value="GLYCEROL UPTAKE OPERON ANTITERMINATOR REGULATORY PROTEIN"/>
    <property type="match status" value="1"/>
</dbReference>
<dbReference type="InterPro" id="IPR006699">
    <property type="entry name" value="GlpP"/>
</dbReference>
<dbReference type="GO" id="GO:0006071">
    <property type="term" value="P:glycerol metabolic process"/>
    <property type="evidence" value="ECO:0007669"/>
    <property type="project" value="InterPro"/>
</dbReference>
<proteinExistence type="predicted"/>
<reference evidence="1 2" key="1">
    <citation type="submission" date="2020-08" db="EMBL/GenBank/DDBJ databases">
        <title>Genomic Encyclopedia of Type Strains, Phase IV (KMG-IV): sequencing the most valuable type-strain genomes for metagenomic binning, comparative biology and taxonomic classification.</title>
        <authorList>
            <person name="Goeker M."/>
        </authorList>
    </citation>
    <scope>NUCLEOTIDE SEQUENCE [LARGE SCALE GENOMIC DNA]</scope>
    <source>
        <strain evidence="1 2">DSM 13481</strain>
    </source>
</reference>
<dbReference type="Proteomes" id="UP000555828">
    <property type="component" value="Unassembled WGS sequence"/>
</dbReference>
<accession>A0A841GSR7</accession>
<dbReference type="PANTHER" id="PTHR35787:SF1">
    <property type="entry name" value="GLYCEROL UPTAKE OPERON ANTITERMINATOR REGULATORY PROTEIN"/>
    <property type="match status" value="1"/>
</dbReference>
<organism evidence="1 2">
    <name type="scientific">Thermosipho japonicus</name>
    <dbReference type="NCBI Taxonomy" id="90323"/>
    <lineage>
        <taxon>Bacteria</taxon>
        <taxon>Thermotogati</taxon>
        <taxon>Thermotogota</taxon>
        <taxon>Thermotogae</taxon>
        <taxon>Thermotogales</taxon>
        <taxon>Fervidobacteriaceae</taxon>
        <taxon>Thermosipho</taxon>
    </lineage>
</organism>
<keyword evidence="2" id="KW-1185">Reference proteome</keyword>
<gene>
    <name evidence="1" type="ORF">HNP65_001170</name>
</gene>
<evidence type="ECO:0000313" key="1">
    <source>
        <dbReference type="EMBL" id="MBB6062718.1"/>
    </source>
</evidence>
<name>A0A841GSR7_9BACT</name>
<dbReference type="GO" id="GO:0006355">
    <property type="term" value="P:regulation of DNA-templated transcription"/>
    <property type="evidence" value="ECO:0007669"/>
    <property type="project" value="InterPro"/>
</dbReference>
<dbReference type="Gene3D" id="3.20.20.70">
    <property type="entry name" value="Aldolase class I"/>
    <property type="match status" value="1"/>
</dbReference>
<sequence>MHPFIYPIVPAIRNLKMVEKIISTQASSVFLLEGDIFEIKRACKKLKEHGKFVFVHVDLVEGIGKDKASVKLVKEFVGADGIITTRSNLIDFARKLDLMAIQRIFLIDSKAFQTGIEQVKKHKANFVEVLPGLIPELVKKIKEEIVQPIISGGLVTTKEQAKLLLENGAIGISTSCESLWNEF</sequence>
<dbReference type="AlphaFoldDB" id="A0A841GSR7"/>
<dbReference type="RefSeq" id="WP_184619369.1">
    <property type="nucleotide sequence ID" value="NZ_JACHEX010000003.1"/>
</dbReference>
<dbReference type="Pfam" id="PF04309">
    <property type="entry name" value="G3P_antiterm"/>
    <property type="match status" value="1"/>
</dbReference>
<dbReference type="EMBL" id="JACHEX010000003">
    <property type="protein sequence ID" value="MBB6062718.1"/>
    <property type="molecule type" value="Genomic_DNA"/>
</dbReference>